<feature type="transmembrane region" description="Helical" evidence="5">
    <location>
        <begin position="129"/>
        <end position="150"/>
    </location>
</feature>
<evidence type="ECO:0000256" key="1">
    <source>
        <dbReference type="ARBA" id="ARBA00004141"/>
    </source>
</evidence>
<reference evidence="7 8" key="1">
    <citation type="submission" date="2016-11" db="EMBL/GenBank/DDBJ databases">
        <title>Whole genomes of Flavobacteriaceae.</title>
        <authorList>
            <person name="Stine C."/>
            <person name="Li C."/>
            <person name="Tadesse D."/>
        </authorList>
    </citation>
    <scope>NUCLEOTIDE SEQUENCE [LARGE SCALE GENOMIC DNA]</scope>
    <source>
        <strain evidence="7 8">DSM 18292</strain>
    </source>
</reference>
<keyword evidence="8" id="KW-1185">Reference proteome</keyword>
<feature type="transmembrane region" description="Helical" evidence="5">
    <location>
        <begin position="95"/>
        <end position="117"/>
    </location>
</feature>
<feature type="transmembrane region" description="Helical" evidence="5">
    <location>
        <begin position="60"/>
        <end position="83"/>
    </location>
</feature>
<evidence type="ECO:0000256" key="3">
    <source>
        <dbReference type="ARBA" id="ARBA00022989"/>
    </source>
</evidence>
<comment type="subcellular location">
    <subcellularLocation>
        <location evidence="1">Membrane</location>
        <topology evidence="1">Multi-pass membrane protein</topology>
    </subcellularLocation>
</comment>
<feature type="domain" description="Sodium/calcium exchanger membrane region" evidence="6">
    <location>
        <begin position="214"/>
        <end position="356"/>
    </location>
</feature>
<feature type="transmembrane region" description="Helical" evidence="5">
    <location>
        <begin position="249"/>
        <end position="269"/>
    </location>
</feature>
<organism evidence="7 8">
    <name type="scientific">Flavobacterium hercynium</name>
    <dbReference type="NCBI Taxonomy" id="387094"/>
    <lineage>
        <taxon>Bacteria</taxon>
        <taxon>Pseudomonadati</taxon>
        <taxon>Bacteroidota</taxon>
        <taxon>Flavobacteriia</taxon>
        <taxon>Flavobacteriales</taxon>
        <taxon>Flavobacteriaceae</taxon>
        <taxon>Flavobacterium</taxon>
    </lineage>
</organism>
<dbReference type="Gene3D" id="1.20.1420.30">
    <property type="entry name" value="NCX, central ion-binding region"/>
    <property type="match status" value="1"/>
</dbReference>
<dbReference type="RefSeq" id="WP_089050815.1">
    <property type="nucleotide sequence ID" value="NZ_FXTV01000013.1"/>
</dbReference>
<evidence type="ECO:0000313" key="8">
    <source>
        <dbReference type="Proteomes" id="UP000198345"/>
    </source>
</evidence>
<feature type="transmembrane region" description="Helical" evidence="5">
    <location>
        <begin position="7"/>
        <end position="23"/>
    </location>
</feature>
<keyword evidence="2 5" id="KW-0812">Transmembrane</keyword>
<evidence type="ECO:0000313" key="7">
    <source>
        <dbReference type="EMBL" id="OXA88395.1"/>
    </source>
</evidence>
<dbReference type="PANTHER" id="PTHR37958:SF1">
    <property type="entry name" value="SODIUM-POTASSIUM_PROTON ANTIPORTER CHAA"/>
    <property type="match status" value="1"/>
</dbReference>
<keyword evidence="4 5" id="KW-0472">Membrane</keyword>
<name>A0A226H2H8_9FLAO</name>
<dbReference type="PANTHER" id="PTHR37958">
    <property type="entry name" value="SODIUM-POTASSIUM/PROTON ANTIPORTER CHAA"/>
    <property type="match status" value="1"/>
</dbReference>
<dbReference type="InterPro" id="IPR052946">
    <property type="entry name" value="Alkaline_pH_Ca-Antiporter"/>
</dbReference>
<dbReference type="OrthoDB" id="9787814at2"/>
<feature type="transmembrane region" description="Helical" evidence="5">
    <location>
        <begin position="338"/>
        <end position="357"/>
    </location>
</feature>
<dbReference type="InterPro" id="IPR044880">
    <property type="entry name" value="NCX_ion-bd_dom_sf"/>
</dbReference>
<dbReference type="Proteomes" id="UP000198345">
    <property type="component" value="Unassembled WGS sequence"/>
</dbReference>
<feature type="transmembrane region" description="Helical" evidence="5">
    <location>
        <begin position="314"/>
        <end position="331"/>
    </location>
</feature>
<dbReference type="EMBL" id="MUGW01000032">
    <property type="protein sequence ID" value="OXA88395.1"/>
    <property type="molecule type" value="Genomic_DNA"/>
</dbReference>
<evidence type="ECO:0000256" key="4">
    <source>
        <dbReference type="ARBA" id="ARBA00023136"/>
    </source>
</evidence>
<feature type="transmembrane region" description="Helical" evidence="5">
    <location>
        <begin position="29"/>
        <end position="48"/>
    </location>
</feature>
<feature type="transmembrane region" description="Helical" evidence="5">
    <location>
        <begin position="162"/>
        <end position="180"/>
    </location>
</feature>
<evidence type="ECO:0000256" key="2">
    <source>
        <dbReference type="ARBA" id="ARBA00022692"/>
    </source>
</evidence>
<feature type="transmembrane region" description="Helical" evidence="5">
    <location>
        <begin position="211"/>
        <end position="229"/>
    </location>
</feature>
<dbReference type="AlphaFoldDB" id="A0A226H2H8"/>
<feature type="domain" description="Sodium/calcium exchanger membrane region" evidence="6">
    <location>
        <begin position="32"/>
        <end position="182"/>
    </location>
</feature>
<keyword evidence="3 5" id="KW-1133">Transmembrane helix</keyword>
<evidence type="ECO:0000256" key="5">
    <source>
        <dbReference type="SAM" id="Phobius"/>
    </source>
</evidence>
<dbReference type="GO" id="GO:0015386">
    <property type="term" value="F:potassium:proton antiporter activity"/>
    <property type="evidence" value="ECO:0007669"/>
    <property type="project" value="TreeGrafter"/>
</dbReference>
<dbReference type="Pfam" id="PF01699">
    <property type="entry name" value="Na_Ca_ex"/>
    <property type="match status" value="2"/>
</dbReference>
<dbReference type="GO" id="GO:0005886">
    <property type="term" value="C:plasma membrane"/>
    <property type="evidence" value="ECO:0007669"/>
    <property type="project" value="TreeGrafter"/>
</dbReference>
<dbReference type="GO" id="GO:0015385">
    <property type="term" value="F:sodium:proton antiporter activity"/>
    <property type="evidence" value="ECO:0007669"/>
    <property type="project" value="TreeGrafter"/>
</dbReference>
<gene>
    <name evidence="7" type="ORF">B0A66_15775</name>
</gene>
<proteinExistence type="predicted"/>
<comment type="caution">
    <text evidence="7">The sequence shown here is derived from an EMBL/GenBank/DDBJ whole genome shotgun (WGS) entry which is preliminary data.</text>
</comment>
<evidence type="ECO:0000259" key="6">
    <source>
        <dbReference type="Pfam" id="PF01699"/>
    </source>
</evidence>
<accession>A0A226H2H8</accession>
<dbReference type="InterPro" id="IPR004837">
    <property type="entry name" value="NaCa_Exmemb"/>
</dbReference>
<sequence>MKQLLQWTVIIPIVSWLLFFSGLVDNSSIFQVVASILLILSVMSAVHHSEIIAERVGEPYGTIILAISITVIEVSIIISLMMSEGAAEASLARDTVYAATMLILNGIIGLCLFIGGLRHYEQNFSSSSVTIGLVSLVSIIVFTLVVPTFTKSVEGSYYSIPQLVFASGACLVIYAAFLFAQTKRYRHYFLANGTDGDEEAEHSIIINNKTFVTSLVFLLVSLGIVVLLAKTLSPTIESIIVSYNLPKSLVGVVIAAIILLPEAVAAIIAARKNRLQTSLNLALGSALASIGLTIPSVAAVCFIMDMPIILGLDIKSIVLMALSVFTVMLSLSRGKSNIVYGVVLLVNLFAFIFLMIYP</sequence>
<protein>
    <submittedName>
        <fullName evidence="7">Ionic transporter y4hA</fullName>
    </submittedName>
</protein>
<feature type="transmembrane region" description="Helical" evidence="5">
    <location>
        <begin position="281"/>
        <end position="308"/>
    </location>
</feature>